<name>A0A1I5ZGN4_9PSEU</name>
<evidence type="ECO:0000313" key="2">
    <source>
        <dbReference type="EMBL" id="SFQ55611.1"/>
    </source>
</evidence>
<dbReference type="InterPro" id="IPR023606">
    <property type="entry name" value="CoA-Trfase_III_dom_1_sf"/>
</dbReference>
<proteinExistence type="predicted"/>
<dbReference type="InterPro" id="IPR044855">
    <property type="entry name" value="CoA-Trfase_III_dom3_sf"/>
</dbReference>
<accession>A0A1I5ZGN4</accession>
<dbReference type="Proteomes" id="UP000199137">
    <property type="component" value="Unassembled WGS sequence"/>
</dbReference>
<dbReference type="PANTHER" id="PTHR48207:SF4">
    <property type="entry name" value="BLL6097 PROTEIN"/>
    <property type="match status" value="1"/>
</dbReference>
<dbReference type="Gene3D" id="3.40.50.10540">
    <property type="entry name" value="Crotonobetainyl-coa:carnitine coa-transferase, domain 1"/>
    <property type="match status" value="1"/>
</dbReference>
<dbReference type="Gene3D" id="3.30.1540.10">
    <property type="entry name" value="formyl-coa transferase, domain 3"/>
    <property type="match status" value="1"/>
</dbReference>
<evidence type="ECO:0000256" key="1">
    <source>
        <dbReference type="ARBA" id="ARBA00022679"/>
    </source>
</evidence>
<organism evidence="2 3">
    <name type="scientific">Amycolatopsis rubida</name>
    <dbReference type="NCBI Taxonomy" id="112413"/>
    <lineage>
        <taxon>Bacteria</taxon>
        <taxon>Bacillati</taxon>
        <taxon>Actinomycetota</taxon>
        <taxon>Actinomycetes</taxon>
        <taxon>Pseudonocardiales</taxon>
        <taxon>Pseudonocardiaceae</taxon>
        <taxon>Amycolatopsis</taxon>
    </lineage>
</organism>
<dbReference type="AlphaFoldDB" id="A0A1I5ZGN4"/>
<dbReference type="PANTHER" id="PTHR48207">
    <property type="entry name" value="SUCCINATE--HYDROXYMETHYLGLUTARATE COA-TRANSFERASE"/>
    <property type="match status" value="1"/>
</dbReference>
<evidence type="ECO:0000313" key="3">
    <source>
        <dbReference type="Proteomes" id="UP000199137"/>
    </source>
</evidence>
<sequence>MEMLPLEGVRVLEIGQLVAIPGAGQQLVELGADVIKLEPPGGEAARRTDAAYAVAILRSYNRGKRSLRLDLKDPGDKAFARKLVATCDVVLHNWRPGALERLGFGHQQLAEIRRDIISVSVSGFGPHGPSATRPGLDIAAQAESGLMSMTGEADRHPQRVGTPVIDHATTYVVTQAVLAALLRRDRFGAGAEIRVPLLDVAIHLQTPNWTEQQVTGNMMSRCGNGQPSVAPAADVIDAADGPIVISGYQDHAWVRLCEAAGRPELADDPRFADNASRVANRTELLRTLSEALSSKSAAETVDALASAGVVAAVVRTYDQVMAAEDVIANGVFSPARAAAGEAYVVPRLPYHASPPLFRTPGPVPELGENDTEIRDCAAVREPTARDSVRRSCSRP</sequence>
<dbReference type="STRING" id="112413.SAMN05421854_11563"/>
<dbReference type="GO" id="GO:0008410">
    <property type="term" value="F:CoA-transferase activity"/>
    <property type="evidence" value="ECO:0007669"/>
    <property type="project" value="TreeGrafter"/>
</dbReference>
<dbReference type="Pfam" id="PF02515">
    <property type="entry name" value="CoA_transf_3"/>
    <property type="match status" value="1"/>
</dbReference>
<reference evidence="2 3" key="1">
    <citation type="submission" date="2016-10" db="EMBL/GenBank/DDBJ databases">
        <authorList>
            <person name="de Groot N.N."/>
        </authorList>
    </citation>
    <scope>NUCLEOTIDE SEQUENCE [LARGE SCALE GENOMIC DNA]</scope>
    <source>
        <strain evidence="2 3">DSM 44637</strain>
    </source>
</reference>
<protein>
    <submittedName>
        <fullName evidence="2">Crotonobetainyl-CoA:carnitine CoA-transferase CaiB</fullName>
    </submittedName>
</protein>
<dbReference type="SUPFAM" id="SSF89796">
    <property type="entry name" value="CoA-transferase family III (CaiB/BaiF)"/>
    <property type="match status" value="1"/>
</dbReference>
<keyword evidence="1 2" id="KW-0808">Transferase</keyword>
<dbReference type="InterPro" id="IPR003673">
    <property type="entry name" value="CoA-Trfase_fam_III"/>
</dbReference>
<dbReference type="EMBL" id="FOWC01000015">
    <property type="protein sequence ID" value="SFQ55611.1"/>
    <property type="molecule type" value="Genomic_DNA"/>
</dbReference>
<dbReference type="OrthoDB" id="9797653at2"/>
<dbReference type="InterPro" id="IPR050483">
    <property type="entry name" value="CoA-transferase_III_domain"/>
</dbReference>
<gene>
    <name evidence="2" type="ORF">SAMN05421854_11563</name>
</gene>